<dbReference type="AlphaFoldDB" id="A0A087AQC9"/>
<dbReference type="Gene3D" id="3.40.50.1000">
    <property type="entry name" value="HAD superfamily/HAD-like"/>
    <property type="match status" value="1"/>
</dbReference>
<dbReference type="InterPro" id="IPR023198">
    <property type="entry name" value="PGP-like_dom2"/>
</dbReference>
<dbReference type="GO" id="GO:0016829">
    <property type="term" value="F:lyase activity"/>
    <property type="evidence" value="ECO:0007669"/>
    <property type="project" value="UniProtKB-KW"/>
</dbReference>
<reference evidence="1 2" key="1">
    <citation type="submission" date="2014-03" db="EMBL/GenBank/DDBJ databases">
        <title>Genomics of Bifidobacteria.</title>
        <authorList>
            <person name="Ventura M."/>
            <person name="Milani C."/>
            <person name="Lugli G.A."/>
        </authorList>
    </citation>
    <scope>NUCLEOTIDE SEQUENCE [LARGE SCALE GENOMIC DNA]</scope>
    <source>
        <strain evidence="1 2">LMG 10738</strain>
    </source>
</reference>
<protein>
    <submittedName>
        <fullName evidence="1">Hydrolyase</fullName>
        <ecNumber evidence="1">3.1.3.23</ecNumber>
        <ecNumber evidence="1">3.1.3.68</ecNumber>
    </submittedName>
</protein>
<dbReference type="EC" id="3.1.3.68" evidence="1"/>
<evidence type="ECO:0000313" key="2">
    <source>
        <dbReference type="Proteomes" id="UP000029067"/>
    </source>
</evidence>
<dbReference type="PANTHER" id="PTHR18901:SF38">
    <property type="entry name" value="PSEUDOURIDINE-5'-PHOSPHATASE"/>
    <property type="match status" value="1"/>
</dbReference>
<name>A0A087AQC9_9BIFI</name>
<dbReference type="SUPFAM" id="SSF56784">
    <property type="entry name" value="HAD-like"/>
    <property type="match status" value="1"/>
</dbReference>
<dbReference type="GO" id="GO:0003850">
    <property type="term" value="F:2-deoxyglucose-6-phosphatase activity"/>
    <property type="evidence" value="ECO:0007669"/>
    <property type="project" value="UniProtKB-EC"/>
</dbReference>
<sequence>MTAMNAGTAAIFDLDGTLLDSMGVWDRVDTEFLARRGLDVPSDYMETIAAMQFRDIATYTIERFDLVGEREEDLMDEWTRLALHDYTTMVEPKAGALDYLHHLRDTGAKLAVATSMMPQLRGPALEHAGMADLFDAVVGVEEVAHGKQDPDIYLEAAARCGVDATQCTVFEDILPGIESARRAGMQAWGVQDDSSRRQWRRICEVADGVLSDFTQAPRALR</sequence>
<dbReference type="InterPro" id="IPR036412">
    <property type="entry name" value="HAD-like_sf"/>
</dbReference>
<dbReference type="Pfam" id="PF00702">
    <property type="entry name" value="Hydrolase"/>
    <property type="match status" value="1"/>
</dbReference>
<keyword evidence="1" id="KW-0456">Lyase</keyword>
<dbReference type="eggNOG" id="COG0637">
    <property type="taxonomic scope" value="Bacteria"/>
</dbReference>
<comment type="caution">
    <text evidence="1">The sequence shown here is derived from an EMBL/GenBank/DDBJ whole genome shotgun (WGS) entry which is preliminary data.</text>
</comment>
<dbReference type="InterPro" id="IPR006439">
    <property type="entry name" value="HAD-SF_hydro_IA"/>
</dbReference>
<dbReference type="Gene3D" id="1.10.150.240">
    <property type="entry name" value="Putative phosphatase, domain 2"/>
    <property type="match status" value="1"/>
</dbReference>
<keyword evidence="2" id="KW-1185">Reference proteome</keyword>
<dbReference type="STRING" id="1688.BCUN_0955"/>
<accession>A0A087AQC9</accession>
<dbReference type="NCBIfam" id="TIGR01509">
    <property type="entry name" value="HAD-SF-IA-v3"/>
    <property type="match status" value="1"/>
</dbReference>
<proteinExistence type="predicted"/>
<keyword evidence="1" id="KW-0378">Hydrolase</keyword>
<gene>
    <name evidence="1" type="ORF">BCUN_0955</name>
</gene>
<dbReference type="PRINTS" id="PR00413">
    <property type="entry name" value="HADHALOGNASE"/>
</dbReference>
<dbReference type="EMBL" id="JGYV01000017">
    <property type="protein sequence ID" value="KFI60979.1"/>
    <property type="molecule type" value="Genomic_DNA"/>
</dbReference>
<dbReference type="SFLD" id="SFLDS00003">
    <property type="entry name" value="Haloacid_Dehalogenase"/>
    <property type="match status" value="1"/>
</dbReference>
<dbReference type="SFLD" id="SFLDG01129">
    <property type="entry name" value="C1.5:_HAD__Beta-PGM__Phosphata"/>
    <property type="match status" value="1"/>
</dbReference>
<evidence type="ECO:0000313" key="1">
    <source>
        <dbReference type="EMBL" id="KFI60979.1"/>
    </source>
</evidence>
<dbReference type="InterPro" id="IPR023214">
    <property type="entry name" value="HAD_sf"/>
</dbReference>
<dbReference type="PANTHER" id="PTHR18901">
    <property type="entry name" value="2-DEOXYGLUCOSE-6-PHOSPHATE PHOSPHATASE 2"/>
    <property type="match status" value="1"/>
</dbReference>
<organism evidence="1 2">
    <name type="scientific">Bifidobacterium cuniculi</name>
    <dbReference type="NCBI Taxonomy" id="1688"/>
    <lineage>
        <taxon>Bacteria</taxon>
        <taxon>Bacillati</taxon>
        <taxon>Actinomycetota</taxon>
        <taxon>Actinomycetes</taxon>
        <taxon>Bifidobacteriales</taxon>
        <taxon>Bifidobacteriaceae</taxon>
        <taxon>Bifidobacterium</taxon>
    </lineage>
</organism>
<dbReference type="EC" id="3.1.3.23" evidence="1"/>
<dbReference type="Proteomes" id="UP000029067">
    <property type="component" value="Unassembled WGS sequence"/>
</dbReference>
<dbReference type="CDD" id="cd07505">
    <property type="entry name" value="HAD_BPGM-like"/>
    <property type="match status" value="1"/>
</dbReference>